<dbReference type="Pfam" id="PF04002">
    <property type="entry name" value="RadC"/>
    <property type="match status" value="1"/>
</dbReference>
<dbReference type="Proteomes" id="UP000315947">
    <property type="component" value="Chromosome"/>
</dbReference>
<feature type="domain" description="RadC-like JAB" evidence="1">
    <location>
        <begin position="2"/>
        <end position="25"/>
    </location>
</feature>
<sequence>MVTERVVRVLEVLDVQVLDHIVVGLNDERGWL</sequence>
<evidence type="ECO:0000259" key="1">
    <source>
        <dbReference type="Pfam" id="PF04002"/>
    </source>
</evidence>
<name>A0ABX5X5M8_9GAMM</name>
<organism evidence="2 3">
    <name type="scientific">Shewanella psychropiezotolerans</name>
    <dbReference type="NCBI Taxonomy" id="2593655"/>
    <lineage>
        <taxon>Bacteria</taxon>
        <taxon>Pseudomonadati</taxon>
        <taxon>Pseudomonadota</taxon>
        <taxon>Gammaproteobacteria</taxon>
        <taxon>Alteromonadales</taxon>
        <taxon>Shewanellaceae</taxon>
        <taxon>Shewanella</taxon>
    </lineage>
</organism>
<gene>
    <name evidence="2" type="ORF">FM037_13605</name>
</gene>
<reference evidence="2 3" key="1">
    <citation type="submission" date="2019-07" db="EMBL/GenBank/DDBJ databases">
        <title>Shewanella sp. YLB-06 whole genomic sequence.</title>
        <authorList>
            <person name="Yu L."/>
        </authorList>
    </citation>
    <scope>NUCLEOTIDE SEQUENCE [LARGE SCALE GENOMIC DNA]</scope>
    <source>
        <strain evidence="2 3">YLB-06</strain>
    </source>
</reference>
<protein>
    <recommendedName>
        <fullName evidence="1">RadC-like JAB domain-containing protein</fullName>
    </recommendedName>
</protein>
<dbReference type="InterPro" id="IPR025657">
    <property type="entry name" value="RadC_JAB"/>
</dbReference>
<evidence type="ECO:0000313" key="3">
    <source>
        <dbReference type="Proteomes" id="UP000315947"/>
    </source>
</evidence>
<evidence type="ECO:0000313" key="2">
    <source>
        <dbReference type="EMBL" id="QDO86667.1"/>
    </source>
</evidence>
<dbReference type="EMBL" id="CP041614">
    <property type="protein sequence ID" value="QDO86667.1"/>
    <property type="molecule type" value="Genomic_DNA"/>
</dbReference>
<keyword evidence="3" id="KW-1185">Reference proteome</keyword>
<dbReference type="RefSeq" id="WP_144048949.1">
    <property type="nucleotide sequence ID" value="NZ_CP041614.1"/>
</dbReference>
<proteinExistence type="predicted"/>
<accession>A0ABX5X5M8</accession>